<gene>
    <name evidence="2" type="ORF">FYJ84_07955</name>
</gene>
<dbReference type="EMBL" id="VUNR01000013">
    <property type="protein sequence ID" value="MSU08915.1"/>
    <property type="molecule type" value="Genomic_DNA"/>
</dbReference>
<reference evidence="2 3" key="1">
    <citation type="submission" date="2019-08" db="EMBL/GenBank/DDBJ databases">
        <title>In-depth cultivation of the pig gut microbiome towards novel bacterial diversity and tailored functional studies.</title>
        <authorList>
            <person name="Wylensek D."/>
            <person name="Hitch T.C.A."/>
            <person name="Clavel T."/>
        </authorList>
    </citation>
    <scope>NUCLEOTIDE SEQUENCE [LARGE SCALE GENOMIC DNA]</scope>
    <source>
        <strain evidence="2 3">WCA-693-APC-5D-A</strain>
    </source>
</reference>
<accession>A0A6I2UGL3</accession>
<name>A0A6I2UGL3_9FIRM</name>
<evidence type="ECO:0000313" key="2">
    <source>
        <dbReference type="EMBL" id="MSU08915.1"/>
    </source>
</evidence>
<comment type="caution">
    <text evidence="2">The sequence shown here is derived from an EMBL/GenBank/DDBJ whole genome shotgun (WGS) entry which is preliminary data.</text>
</comment>
<dbReference type="AlphaFoldDB" id="A0A6I2UGL3"/>
<dbReference type="RefSeq" id="WP_154407081.1">
    <property type="nucleotide sequence ID" value="NZ_VUNR01000013.1"/>
</dbReference>
<proteinExistence type="predicted"/>
<dbReference type="GeneID" id="96778848"/>
<dbReference type="Proteomes" id="UP000433181">
    <property type="component" value="Unassembled WGS sequence"/>
</dbReference>
<feature type="region of interest" description="Disordered" evidence="1">
    <location>
        <begin position="317"/>
        <end position="341"/>
    </location>
</feature>
<sequence length="425" mass="46917">MAQIPMLKLLGSQQVQQPQNGTQMMDTAATQGIQQGIHESNVNRVTNQIAQDAQNEVAKFQTGLMTPQDQQSVANVAMQRRFQDLAINAKQNWENAAMNGDQAGMDAASQQAKVYREAAEKAGIDLSGVGADRTLAQARAARDVFNAQQYGNFIVGGMDSGQMYNSSYQEALNAGMSRNGARDYARSKASDYQEKRVQGLMDELYTQGINPDNSINSYGIQLISAIRDEDADKANVALTAFGLPVNNYTFAKKEQAAQSAFQRTLQQMGYGTDEQIKLLNAQTSAQGQLAQQQARLQDWIAGNQFSRMMQQYEKYGYPASSSRGSGSKASQPKEMKLSSGQEKAYNKIDIAMNKLRNALANPKKEEDTVATPEESDALAELNSAIQDAEKSGDFDQETIDEFWKMAWPLAVSYQKKYKYAPNFNQ</sequence>
<evidence type="ECO:0000313" key="3">
    <source>
        <dbReference type="Proteomes" id="UP000433181"/>
    </source>
</evidence>
<evidence type="ECO:0000256" key="1">
    <source>
        <dbReference type="SAM" id="MobiDB-lite"/>
    </source>
</evidence>
<keyword evidence="3" id="KW-1185">Reference proteome</keyword>
<feature type="compositionally biased region" description="Low complexity" evidence="1">
    <location>
        <begin position="319"/>
        <end position="330"/>
    </location>
</feature>
<protein>
    <submittedName>
        <fullName evidence="2">Uncharacterized protein</fullName>
    </submittedName>
</protein>
<organism evidence="2 3">
    <name type="scientific">Anaerovibrio slackiae</name>
    <dbReference type="NCBI Taxonomy" id="2652309"/>
    <lineage>
        <taxon>Bacteria</taxon>
        <taxon>Bacillati</taxon>
        <taxon>Bacillota</taxon>
        <taxon>Negativicutes</taxon>
        <taxon>Selenomonadales</taxon>
        <taxon>Selenomonadaceae</taxon>
        <taxon>Anaerovibrio</taxon>
    </lineage>
</organism>